<gene>
    <name evidence="1" type="ORF">SAMN05421721_1245</name>
</gene>
<dbReference type="EMBL" id="FOUO01000024">
    <property type="protein sequence ID" value="SFM69125.1"/>
    <property type="molecule type" value="Genomic_DNA"/>
</dbReference>
<evidence type="ECO:0000313" key="1">
    <source>
        <dbReference type="EMBL" id="SFM69125.1"/>
    </source>
</evidence>
<keyword evidence="2" id="KW-1185">Reference proteome</keyword>
<evidence type="ECO:0000313" key="2">
    <source>
        <dbReference type="Proteomes" id="UP000199556"/>
    </source>
</evidence>
<dbReference type="STRING" id="195064.SAMN05421721_1245"/>
<organism evidence="1 2">
    <name type="scientific">Ectothiorhodospira mobilis</name>
    <dbReference type="NCBI Taxonomy" id="195064"/>
    <lineage>
        <taxon>Bacteria</taxon>
        <taxon>Pseudomonadati</taxon>
        <taxon>Pseudomonadota</taxon>
        <taxon>Gammaproteobacteria</taxon>
        <taxon>Chromatiales</taxon>
        <taxon>Ectothiorhodospiraceae</taxon>
        <taxon>Ectothiorhodospira</taxon>
    </lineage>
</organism>
<name>A0A1I4SXJ6_ECTMO</name>
<dbReference type="InterPro" id="IPR010836">
    <property type="entry name" value="SapC"/>
</dbReference>
<dbReference type="RefSeq" id="WP_090487595.1">
    <property type="nucleotide sequence ID" value="NZ_FOUO01000024.1"/>
</dbReference>
<dbReference type="Pfam" id="PF07277">
    <property type="entry name" value="SapC"/>
    <property type="match status" value="1"/>
</dbReference>
<protein>
    <submittedName>
        <fullName evidence="1">SapC protein</fullName>
    </submittedName>
</protein>
<accession>A0A1I4SXJ6</accession>
<proteinExistence type="predicted"/>
<dbReference type="AlphaFoldDB" id="A0A1I4SXJ6"/>
<dbReference type="OrthoDB" id="9806524at2"/>
<reference evidence="1 2" key="1">
    <citation type="submission" date="2016-10" db="EMBL/GenBank/DDBJ databases">
        <authorList>
            <person name="de Groot N.N."/>
        </authorList>
    </citation>
    <scope>NUCLEOTIDE SEQUENCE [LARGE SCALE GENOMIC DNA]</scope>
    <source>
        <strain evidence="1 2">DSM 4180</strain>
    </source>
</reference>
<dbReference type="Proteomes" id="UP000199556">
    <property type="component" value="Unassembled WGS sequence"/>
</dbReference>
<sequence length="264" mass="29834">MTHWQAISRNDHAQTRYRPRDKYHFAQAEQVAPVLLAELPKLLPHYTLGFIAMEQGYQPVVLLSLDGQRNLYLAPSGDWLGTYVPAAMRGYPFRLAENSQGDKVFCIAREHLTDDPAADPLFDEQGQLSEPVVQTWNFLKQCEQNRQATLAATQVLNKAGVIEPWPLQIQRPEGQEPFKLNGLHRISEQALNALDPEQYARLRGAPMALAHAQLFSTHQVSELVKRAEWLSKGVEAQKPKDPLADLSADDLFGQGEELSFRFDH</sequence>